<name>C5NNR9_ORYSI</name>
<sequence length="372" mass="40311">MSTESTRFSMTSGSTASTSSGSSLTSAASTGESIGAIFVNPYATINVKTHITITLELKHPNFTKWKAFFISMCSKFDAILDVAMEPEQTTRDLWLAIDDLFHVTKEPRVIYLSHEFHSMTQGDLSIADYCHKVKTAVSALLDFGHPVPESQLILNLQSGLNPCFSCTADHIAGAPILSSFTSACNTLLLKELRIANDHKQQPPWRPPGNGAGLLGPYHQVHTDFAGPYVSSPTPGWPQMQQAQPNWDQTGLVAALNQLSRLVESVAYDKTLFGLPIKCFQADKAVALSSLEVERPCPLPAGPFPEVKSPIYDDLAGPDINQLVQHNRQMPSSHTLDQVASSPSASSGDDSCPTGRSISSSSPTRTVYIELFC</sequence>
<dbReference type="AlphaFoldDB" id="C5NNR9"/>
<feature type="region of interest" description="Disordered" evidence="1">
    <location>
        <begin position="329"/>
        <end position="360"/>
    </location>
</feature>
<dbReference type="PANTHER" id="PTHR47481:SF41">
    <property type="entry name" value="COPIA-LIKE POLYPROTEIN_RETROTRANSPOSON"/>
    <property type="match status" value="1"/>
</dbReference>
<evidence type="ECO:0000256" key="1">
    <source>
        <dbReference type="SAM" id="MobiDB-lite"/>
    </source>
</evidence>
<organism evidence="2">
    <name type="scientific">Oryza sativa subsp. indica</name>
    <name type="common">Rice</name>
    <dbReference type="NCBI Taxonomy" id="39946"/>
    <lineage>
        <taxon>Eukaryota</taxon>
        <taxon>Viridiplantae</taxon>
        <taxon>Streptophyta</taxon>
        <taxon>Embryophyta</taxon>
        <taxon>Tracheophyta</taxon>
        <taxon>Spermatophyta</taxon>
        <taxon>Magnoliopsida</taxon>
        <taxon>Liliopsida</taxon>
        <taxon>Poales</taxon>
        <taxon>Poaceae</taxon>
        <taxon>BOP clade</taxon>
        <taxon>Oryzoideae</taxon>
        <taxon>Oryzeae</taxon>
        <taxon>Oryzinae</taxon>
        <taxon>Oryza</taxon>
        <taxon>Oryza sativa</taxon>
    </lineage>
</organism>
<protein>
    <submittedName>
        <fullName evidence="2">Putative retrotransposon protein</fullName>
    </submittedName>
</protein>
<gene>
    <name evidence="2" type="primary">OsPupK19-1</name>
</gene>
<dbReference type="PANTHER" id="PTHR47481">
    <property type="match status" value="1"/>
</dbReference>
<feature type="region of interest" description="Disordered" evidence="1">
    <location>
        <begin position="1"/>
        <end position="24"/>
    </location>
</feature>
<reference evidence="2" key="1">
    <citation type="journal article" date="2009" name="Plant Biotechnol. J.">
        <title>Comparative sequence analyses of the major quantitative trait locus phosphorus uptake 1 (Pup1) reveal a complex genetic structure.</title>
        <authorList>
            <person name="Heuer S."/>
            <person name="Lu X."/>
            <person name="Chin J.H."/>
            <person name="Pariasca-Tanaka J."/>
            <person name="Kanamori H."/>
            <person name="Matsumoto T."/>
            <person name="De Leon T."/>
            <person name="Ulat V.J."/>
            <person name="Ismail A.M."/>
            <person name="Yano M."/>
            <person name="Wissuwa M."/>
        </authorList>
    </citation>
    <scope>NUCLEOTIDE SEQUENCE</scope>
</reference>
<accession>C5NNR9</accession>
<dbReference type="EMBL" id="AB458444">
    <property type="protein sequence ID" value="BAH80008.1"/>
    <property type="molecule type" value="Genomic_DNA"/>
</dbReference>
<feature type="compositionally biased region" description="Low complexity" evidence="1">
    <location>
        <begin position="339"/>
        <end position="350"/>
    </location>
</feature>
<feature type="compositionally biased region" description="Low complexity" evidence="1">
    <location>
        <begin position="9"/>
        <end position="24"/>
    </location>
</feature>
<reference evidence="2" key="3">
    <citation type="journal article" date="2012" name="Nature">
        <title>The protein kinase Pstol1 from traditional rice confers tolerance of phosphorus deficiency.</title>
        <authorList>
            <person name="Gamuyao R."/>
            <person name="Chin J.H."/>
            <person name="Pariasca-Tanaka J."/>
            <person name="Pesaresi P."/>
            <person name="Catausan S."/>
            <person name="Dalid C."/>
            <person name="Slamet-Loedin I."/>
            <person name="Tecson-Mendoza E.M."/>
            <person name="Wissuwa M."/>
            <person name="Heuer S."/>
        </authorList>
    </citation>
    <scope>NUCLEOTIDE SEQUENCE</scope>
</reference>
<proteinExistence type="predicted"/>
<reference evidence="2" key="2">
    <citation type="journal article" date="2011" name="Plant Physiol.">
        <title>Developing rice with high yield under phosphorus deficiency: Pup1 sequence to application.</title>
        <authorList>
            <person name="Chin J.H."/>
            <person name="Gamuyao R."/>
            <person name="Dalid C."/>
            <person name="Bustamam M."/>
            <person name="Prasetiyono J."/>
            <person name="Moeljopawiro S."/>
            <person name="Wissuwa M."/>
            <person name="Heuer S."/>
        </authorList>
    </citation>
    <scope>NUCLEOTIDE SEQUENCE</scope>
</reference>
<feature type="compositionally biased region" description="Polar residues" evidence="1">
    <location>
        <begin position="329"/>
        <end position="338"/>
    </location>
</feature>
<evidence type="ECO:0000313" key="2">
    <source>
        <dbReference type="EMBL" id="BAH80008.1"/>
    </source>
</evidence>